<reference evidence="9" key="1">
    <citation type="journal article" date="2019" name="Int. J. Syst. Evol. Microbiol.">
        <title>The Global Catalogue of Microorganisms (GCM) 10K type strain sequencing project: providing services to taxonomists for standard genome sequencing and annotation.</title>
        <authorList>
            <consortium name="The Broad Institute Genomics Platform"/>
            <consortium name="The Broad Institute Genome Sequencing Center for Infectious Disease"/>
            <person name="Wu L."/>
            <person name="Ma J."/>
        </authorList>
    </citation>
    <scope>NUCLEOTIDE SEQUENCE [LARGE SCALE GENOMIC DNA]</scope>
    <source>
        <strain evidence="9">CGMCC 4.6946</strain>
    </source>
</reference>
<keyword evidence="4 7" id="KW-1133">Transmembrane helix</keyword>
<feature type="transmembrane region" description="Helical" evidence="7">
    <location>
        <begin position="92"/>
        <end position="115"/>
    </location>
</feature>
<dbReference type="CDD" id="cd06580">
    <property type="entry name" value="TM_PBP1_transp_TpRbsC_like"/>
    <property type="match status" value="1"/>
</dbReference>
<feature type="transmembrane region" description="Helical" evidence="7">
    <location>
        <begin position="158"/>
        <end position="177"/>
    </location>
</feature>
<dbReference type="InterPro" id="IPR001851">
    <property type="entry name" value="ABC_transp_permease"/>
</dbReference>
<sequence length="457" mass="47396">MSSQEPTPQPESAPWAGGSTATTAADTATAPAEAELSTAAANEVVGVTSWRTPVVLALLSAVALVLFALNAPDTRVAFRVSEDGDLFRVPDLAVNGVVWGWLTVVVLLALTALAFVRARARAQLPRWAVLVFGFFFVSGFLVWVVGSSRTPDVSLSGLLAGSVALAIPLIFGSLGGLLCERSGVVNIAIEGQLLFGAFSAAVAGSLSGSAWVGLLAAVVGAALVSLVLAVFSITYKVNQVIVGVVLNVLVSGLTGFLFATVLETNASVFNSPPRLPRFAVPVLSEIPVVGPILFDQSVIGYLMYVAVAVVWFALYRTRWGLRTRAVGEHPKAADTLGVKVNALRFRNVLLGGMVAGVGGAFYTLVSVSAFTRDMTSGAGYIALAALIFGRWNPIGALLASLLFGFASNLQSILSFLGTPVPSQFLAMLPYVVTILAVAGLVGASRAPAASGQPYTKE</sequence>
<proteinExistence type="predicted"/>
<evidence type="ECO:0000256" key="4">
    <source>
        <dbReference type="ARBA" id="ARBA00022989"/>
    </source>
</evidence>
<comment type="subcellular location">
    <subcellularLocation>
        <location evidence="1">Cell membrane</location>
        <topology evidence="1">Multi-pass membrane protein</topology>
    </subcellularLocation>
</comment>
<feature type="transmembrane region" description="Helical" evidence="7">
    <location>
        <begin position="210"/>
        <end position="233"/>
    </location>
</feature>
<feature type="transmembrane region" description="Helical" evidence="7">
    <location>
        <begin position="298"/>
        <end position="315"/>
    </location>
</feature>
<feature type="region of interest" description="Disordered" evidence="6">
    <location>
        <begin position="1"/>
        <end position="32"/>
    </location>
</feature>
<feature type="compositionally biased region" description="Low complexity" evidence="6">
    <location>
        <begin position="12"/>
        <end position="32"/>
    </location>
</feature>
<feature type="transmembrane region" description="Helical" evidence="7">
    <location>
        <begin position="54"/>
        <end position="72"/>
    </location>
</feature>
<keyword evidence="5 7" id="KW-0472">Membrane</keyword>
<name>A0ABV9TDW5_9MICC</name>
<evidence type="ECO:0000313" key="8">
    <source>
        <dbReference type="EMBL" id="MFC4902146.1"/>
    </source>
</evidence>
<evidence type="ECO:0000256" key="2">
    <source>
        <dbReference type="ARBA" id="ARBA00022475"/>
    </source>
</evidence>
<dbReference type="Pfam" id="PF02653">
    <property type="entry name" value="BPD_transp_2"/>
    <property type="match status" value="1"/>
</dbReference>
<comment type="caution">
    <text evidence="8">The sequence shown here is derived from an EMBL/GenBank/DDBJ whole genome shotgun (WGS) entry which is preliminary data.</text>
</comment>
<evidence type="ECO:0000256" key="5">
    <source>
        <dbReference type="ARBA" id="ARBA00023136"/>
    </source>
</evidence>
<dbReference type="Proteomes" id="UP001595797">
    <property type="component" value="Unassembled WGS sequence"/>
</dbReference>
<dbReference type="PANTHER" id="PTHR43370">
    <property type="entry name" value="SUGAR ABC TRANSPORTER INTEGRAL MEMBRANE PROTEIN-RELATED"/>
    <property type="match status" value="1"/>
</dbReference>
<evidence type="ECO:0000256" key="1">
    <source>
        <dbReference type="ARBA" id="ARBA00004651"/>
    </source>
</evidence>
<accession>A0ABV9TDW5</accession>
<evidence type="ECO:0000256" key="6">
    <source>
        <dbReference type="SAM" id="MobiDB-lite"/>
    </source>
</evidence>
<organism evidence="8 9">
    <name type="scientific">Kocuria oceani</name>
    <dbReference type="NCBI Taxonomy" id="988827"/>
    <lineage>
        <taxon>Bacteria</taxon>
        <taxon>Bacillati</taxon>
        <taxon>Actinomycetota</taxon>
        <taxon>Actinomycetes</taxon>
        <taxon>Micrococcales</taxon>
        <taxon>Micrococcaceae</taxon>
        <taxon>Kocuria</taxon>
    </lineage>
</organism>
<evidence type="ECO:0000313" key="9">
    <source>
        <dbReference type="Proteomes" id="UP001595797"/>
    </source>
</evidence>
<protein>
    <submittedName>
        <fullName evidence="8">ABC transporter permease</fullName>
    </submittedName>
</protein>
<evidence type="ECO:0000256" key="7">
    <source>
        <dbReference type="SAM" id="Phobius"/>
    </source>
</evidence>
<feature type="transmembrane region" description="Helical" evidence="7">
    <location>
        <begin position="240"/>
        <end position="262"/>
    </location>
</feature>
<dbReference type="RefSeq" id="WP_277551485.1">
    <property type="nucleotide sequence ID" value="NZ_JARAMH010000009.1"/>
</dbReference>
<keyword evidence="9" id="KW-1185">Reference proteome</keyword>
<keyword evidence="2" id="KW-1003">Cell membrane</keyword>
<keyword evidence="3 7" id="KW-0812">Transmembrane</keyword>
<gene>
    <name evidence="8" type="ORF">ACFPCS_01025</name>
</gene>
<feature type="transmembrane region" description="Helical" evidence="7">
    <location>
        <begin position="184"/>
        <end position="204"/>
    </location>
</feature>
<feature type="transmembrane region" description="Helical" evidence="7">
    <location>
        <begin position="424"/>
        <end position="443"/>
    </location>
</feature>
<dbReference type="PANTHER" id="PTHR43370:SF1">
    <property type="entry name" value="GUANOSINE ABC TRANSPORTER PERMEASE PROTEIN NUPQ"/>
    <property type="match status" value="1"/>
</dbReference>
<feature type="transmembrane region" description="Helical" evidence="7">
    <location>
        <begin position="348"/>
        <end position="371"/>
    </location>
</feature>
<dbReference type="EMBL" id="JBHSIW010000002">
    <property type="protein sequence ID" value="MFC4902146.1"/>
    <property type="molecule type" value="Genomic_DNA"/>
</dbReference>
<evidence type="ECO:0000256" key="3">
    <source>
        <dbReference type="ARBA" id="ARBA00022692"/>
    </source>
</evidence>
<feature type="transmembrane region" description="Helical" evidence="7">
    <location>
        <begin position="127"/>
        <end position="146"/>
    </location>
</feature>